<gene>
    <name evidence="3" type="ORF">GBA65_12320</name>
</gene>
<dbReference type="Proteomes" id="UP000502706">
    <property type="component" value="Chromosome"/>
</dbReference>
<keyword evidence="4" id="KW-1185">Reference proteome</keyword>
<dbReference type="RefSeq" id="WP_166396834.1">
    <property type="nucleotide sequence ID" value="NZ_CP045121.1"/>
</dbReference>
<sequence>MQEASALVSVLVIIAFVGGLSLLAHWGRKNRGAEISLVVIVLFLSFLVTGLGAVLYFVGSSGAVPSRTCRPSSPRPRRSSSGSRASSASPSACRP</sequence>
<feature type="region of interest" description="Disordered" evidence="1">
    <location>
        <begin position="63"/>
        <end position="95"/>
    </location>
</feature>
<keyword evidence="2" id="KW-1133">Transmembrane helix</keyword>
<dbReference type="KEGG" id="rmar:GBA65_12320"/>
<keyword evidence="2" id="KW-0472">Membrane</keyword>
<name>A0A6G8PY52_9ACTN</name>
<accession>A0A6G8PY52</accession>
<proteinExistence type="predicted"/>
<organism evidence="3 4">
    <name type="scientific">Rubrobacter marinus</name>
    <dbReference type="NCBI Taxonomy" id="2653852"/>
    <lineage>
        <taxon>Bacteria</taxon>
        <taxon>Bacillati</taxon>
        <taxon>Actinomycetota</taxon>
        <taxon>Rubrobacteria</taxon>
        <taxon>Rubrobacterales</taxon>
        <taxon>Rubrobacteraceae</taxon>
        <taxon>Rubrobacter</taxon>
    </lineage>
</organism>
<evidence type="ECO:0000313" key="4">
    <source>
        <dbReference type="Proteomes" id="UP000502706"/>
    </source>
</evidence>
<feature type="compositionally biased region" description="Low complexity" evidence="1">
    <location>
        <begin position="79"/>
        <end position="95"/>
    </location>
</feature>
<evidence type="ECO:0000256" key="1">
    <source>
        <dbReference type="SAM" id="MobiDB-lite"/>
    </source>
</evidence>
<dbReference type="AlphaFoldDB" id="A0A6G8PY52"/>
<reference evidence="3 4" key="1">
    <citation type="submission" date="2019-10" db="EMBL/GenBank/DDBJ databases">
        <title>Rubrobacter sp nov SCSIO 52915 isolated from a deep-sea sediment in the South China Sea.</title>
        <authorList>
            <person name="Chen R.W."/>
        </authorList>
    </citation>
    <scope>NUCLEOTIDE SEQUENCE [LARGE SCALE GENOMIC DNA]</scope>
    <source>
        <strain evidence="3 4">SCSIO 52915</strain>
    </source>
</reference>
<dbReference type="EMBL" id="CP045121">
    <property type="protein sequence ID" value="QIN79174.1"/>
    <property type="molecule type" value="Genomic_DNA"/>
</dbReference>
<feature type="transmembrane region" description="Helical" evidence="2">
    <location>
        <begin position="6"/>
        <end position="23"/>
    </location>
</feature>
<evidence type="ECO:0000256" key="2">
    <source>
        <dbReference type="SAM" id="Phobius"/>
    </source>
</evidence>
<keyword evidence="2" id="KW-0812">Transmembrane</keyword>
<protein>
    <submittedName>
        <fullName evidence="3">Uncharacterized protein</fullName>
    </submittedName>
</protein>
<evidence type="ECO:0000313" key="3">
    <source>
        <dbReference type="EMBL" id="QIN79174.1"/>
    </source>
</evidence>
<feature type="transmembrane region" description="Helical" evidence="2">
    <location>
        <begin position="35"/>
        <end position="58"/>
    </location>
</feature>